<comment type="similarity">
    <text evidence="2 6">Belongs to the terpene synthase family.</text>
</comment>
<gene>
    <name evidence="7" type="ORF">B0F90DRAFT_1825113</name>
</gene>
<dbReference type="EMBL" id="WTXG01000224">
    <property type="protein sequence ID" value="KAI0290408.1"/>
    <property type="molecule type" value="Genomic_DNA"/>
</dbReference>
<sequence>MSNTFYIPNVLENWKWPRRINPHHPAVKAEIAAWVRSFGAFSPKVQAAYDLCDFCLVSSLAYPFHDKARLRTTCDLMVVFVLFDEYSDVANEDEVQEMVNITMDALRNPHTPRPRGEWIGGEVTRQFWELGIKTASPQSQKRFIETFGSYMQAVVQQAADRTNKHIPTIEEYFEIRREDVGTKPCFAILELEMDLPDEAVNHPTIQELSVLATDMIFLVNDIASYNVEQACGDDNYNIITVVMHQNKTDIQGAMNWVSEHHKELEEKFMEIYENKIPKFGEPVDEQLAQYVDGIGNWVRANYQWSFEGERYFGKKGLEIQRTRLVTLLPKKCSNKIDPQHPDGSKLLSHADVGSHTIRVNV</sequence>
<proteinExistence type="inferred from homology"/>
<protein>
    <recommendedName>
        <fullName evidence="6">Terpene synthase</fullName>
        <ecNumber evidence="6">4.2.3.-</ecNumber>
    </recommendedName>
</protein>
<keyword evidence="4 6" id="KW-0460">Magnesium</keyword>
<dbReference type="InterPro" id="IPR008949">
    <property type="entry name" value="Isoprenoid_synthase_dom_sf"/>
</dbReference>
<evidence type="ECO:0000256" key="3">
    <source>
        <dbReference type="ARBA" id="ARBA00022723"/>
    </source>
</evidence>
<evidence type="ECO:0000256" key="5">
    <source>
        <dbReference type="ARBA" id="ARBA00023239"/>
    </source>
</evidence>
<accession>A0AAD4LUU3</accession>
<comment type="caution">
    <text evidence="7">The sequence shown here is derived from an EMBL/GenBank/DDBJ whole genome shotgun (WGS) entry which is preliminary data.</text>
</comment>
<organism evidence="7 8">
    <name type="scientific">Multifurca ochricompacta</name>
    <dbReference type="NCBI Taxonomy" id="376703"/>
    <lineage>
        <taxon>Eukaryota</taxon>
        <taxon>Fungi</taxon>
        <taxon>Dikarya</taxon>
        <taxon>Basidiomycota</taxon>
        <taxon>Agaricomycotina</taxon>
        <taxon>Agaricomycetes</taxon>
        <taxon>Russulales</taxon>
        <taxon>Russulaceae</taxon>
        <taxon>Multifurca</taxon>
    </lineage>
</organism>
<evidence type="ECO:0000256" key="2">
    <source>
        <dbReference type="ARBA" id="ARBA00006333"/>
    </source>
</evidence>
<evidence type="ECO:0000256" key="4">
    <source>
        <dbReference type="ARBA" id="ARBA00022842"/>
    </source>
</evidence>
<reference evidence="7" key="1">
    <citation type="journal article" date="2022" name="New Phytol.">
        <title>Evolutionary transition to the ectomycorrhizal habit in the genomes of a hyperdiverse lineage of mushroom-forming fungi.</title>
        <authorList>
            <person name="Looney B."/>
            <person name="Miyauchi S."/>
            <person name="Morin E."/>
            <person name="Drula E."/>
            <person name="Courty P.E."/>
            <person name="Kohler A."/>
            <person name="Kuo A."/>
            <person name="LaButti K."/>
            <person name="Pangilinan J."/>
            <person name="Lipzen A."/>
            <person name="Riley R."/>
            <person name="Andreopoulos W."/>
            <person name="He G."/>
            <person name="Johnson J."/>
            <person name="Nolan M."/>
            <person name="Tritt A."/>
            <person name="Barry K.W."/>
            <person name="Grigoriev I.V."/>
            <person name="Nagy L.G."/>
            <person name="Hibbett D."/>
            <person name="Henrissat B."/>
            <person name="Matheny P.B."/>
            <person name="Labbe J."/>
            <person name="Martin F.M."/>
        </authorList>
    </citation>
    <scope>NUCLEOTIDE SEQUENCE</scope>
    <source>
        <strain evidence="7">BPL690</strain>
    </source>
</reference>
<dbReference type="GO" id="GO:0010333">
    <property type="term" value="F:terpene synthase activity"/>
    <property type="evidence" value="ECO:0007669"/>
    <property type="project" value="InterPro"/>
</dbReference>
<dbReference type="Gene3D" id="1.10.600.10">
    <property type="entry name" value="Farnesyl Diphosphate Synthase"/>
    <property type="match status" value="1"/>
</dbReference>
<keyword evidence="5 6" id="KW-0456">Lyase</keyword>
<dbReference type="PANTHER" id="PTHR35201">
    <property type="entry name" value="TERPENE SYNTHASE"/>
    <property type="match status" value="1"/>
</dbReference>
<dbReference type="InterPro" id="IPR034686">
    <property type="entry name" value="Terpene_cyclase-like_2"/>
</dbReference>
<keyword evidence="8" id="KW-1185">Reference proteome</keyword>
<dbReference type="SUPFAM" id="SSF48576">
    <property type="entry name" value="Terpenoid synthases"/>
    <property type="match status" value="1"/>
</dbReference>
<dbReference type="PANTHER" id="PTHR35201:SF4">
    <property type="entry name" value="BETA-PINACENE SYNTHASE-RELATED"/>
    <property type="match status" value="1"/>
</dbReference>
<keyword evidence="3 6" id="KW-0479">Metal-binding</keyword>
<evidence type="ECO:0000256" key="1">
    <source>
        <dbReference type="ARBA" id="ARBA00001946"/>
    </source>
</evidence>
<dbReference type="SFLD" id="SFLDG01020">
    <property type="entry name" value="Terpene_Cyclase_Like_2"/>
    <property type="match status" value="1"/>
</dbReference>
<dbReference type="Pfam" id="PF19086">
    <property type="entry name" value="Terpene_syn_C_2"/>
    <property type="match status" value="1"/>
</dbReference>
<dbReference type="GO" id="GO:0046872">
    <property type="term" value="F:metal ion binding"/>
    <property type="evidence" value="ECO:0007669"/>
    <property type="project" value="UniProtKB-KW"/>
</dbReference>
<dbReference type="Proteomes" id="UP001203297">
    <property type="component" value="Unassembled WGS sequence"/>
</dbReference>
<comment type="cofactor">
    <cofactor evidence="1 6">
        <name>Mg(2+)</name>
        <dbReference type="ChEBI" id="CHEBI:18420"/>
    </cofactor>
</comment>
<dbReference type="EC" id="4.2.3.-" evidence="6"/>
<evidence type="ECO:0000313" key="7">
    <source>
        <dbReference type="EMBL" id="KAI0290408.1"/>
    </source>
</evidence>
<dbReference type="AlphaFoldDB" id="A0AAD4LUU3"/>
<evidence type="ECO:0000256" key="6">
    <source>
        <dbReference type="RuleBase" id="RU366034"/>
    </source>
</evidence>
<dbReference type="SFLD" id="SFLDS00005">
    <property type="entry name" value="Isoprenoid_Synthase_Type_I"/>
    <property type="match status" value="1"/>
</dbReference>
<evidence type="ECO:0000313" key="8">
    <source>
        <dbReference type="Proteomes" id="UP001203297"/>
    </source>
</evidence>
<name>A0AAD4LUU3_9AGAM</name>
<dbReference type="GO" id="GO:0008299">
    <property type="term" value="P:isoprenoid biosynthetic process"/>
    <property type="evidence" value="ECO:0007669"/>
    <property type="project" value="UniProtKB-ARBA"/>
</dbReference>